<name>A0A9X3SBZ3_9ACTN</name>
<dbReference type="GO" id="GO:0003677">
    <property type="term" value="F:DNA binding"/>
    <property type="evidence" value="ECO:0007669"/>
    <property type="project" value="UniProtKB-KW"/>
</dbReference>
<keyword evidence="1" id="KW-0805">Transcription regulation</keyword>
<keyword evidence="6" id="KW-1185">Reference proteome</keyword>
<dbReference type="AlphaFoldDB" id="A0A9X3SBZ3"/>
<accession>A0A9X3SBZ3</accession>
<dbReference type="Gene3D" id="1.25.40.10">
    <property type="entry name" value="Tetratricopeptide repeat domain"/>
    <property type="match status" value="1"/>
</dbReference>
<evidence type="ECO:0000256" key="3">
    <source>
        <dbReference type="ARBA" id="ARBA00023163"/>
    </source>
</evidence>
<dbReference type="Proteomes" id="UP001149140">
    <property type="component" value="Unassembled WGS sequence"/>
</dbReference>
<dbReference type="InterPro" id="IPR036388">
    <property type="entry name" value="WH-like_DNA-bd_sf"/>
</dbReference>
<dbReference type="PRINTS" id="PR00038">
    <property type="entry name" value="HTHLUXR"/>
</dbReference>
<feature type="non-terminal residue" evidence="5">
    <location>
        <position position="1"/>
    </location>
</feature>
<evidence type="ECO:0000259" key="4">
    <source>
        <dbReference type="PROSITE" id="PS50043"/>
    </source>
</evidence>
<dbReference type="CDD" id="cd06170">
    <property type="entry name" value="LuxR_C_like"/>
    <property type="match status" value="1"/>
</dbReference>
<dbReference type="PANTHER" id="PTHR44688:SF16">
    <property type="entry name" value="DNA-BINDING TRANSCRIPTIONAL ACTIVATOR DEVR_DOSR"/>
    <property type="match status" value="1"/>
</dbReference>
<comment type="caution">
    <text evidence="5">The sequence shown here is derived from an EMBL/GenBank/DDBJ whole genome shotgun (WGS) entry which is preliminary data.</text>
</comment>
<evidence type="ECO:0000313" key="6">
    <source>
        <dbReference type="Proteomes" id="UP001149140"/>
    </source>
</evidence>
<dbReference type="SUPFAM" id="SSF46894">
    <property type="entry name" value="C-terminal effector domain of the bipartite response regulators"/>
    <property type="match status" value="1"/>
</dbReference>
<organism evidence="5 6">
    <name type="scientific">Solirubrobacter ginsenosidimutans</name>
    <dbReference type="NCBI Taxonomy" id="490573"/>
    <lineage>
        <taxon>Bacteria</taxon>
        <taxon>Bacillati</taxon>
        <taxon>Actinomycetota</taxon>
        <taxon>Thermoleophilia</taxon>
        <taxon>Solirubrobacterales</taxon>
        <taxon>Solirubrobacteraceae</taxon>
        <taxon>Solirubrobacter</taxon>
    </lineage>
</organism>
<dbReference type="RefSeq" id="WP_270046658.1">
    <property type="nucleotide sequence ID" value="NZ_JAPDOD010000106.1"/>
</dbReference>
<dbReference type="Gene3D" id="1.10.10.10">
    <property type="entry name" value="Winged helix-like DNA-binding domain superfamily/Winged helix DNA-binding domain"/>
    <property type="match status" value="1"/>
</dbReference>
<dbReference type="GO" id="GO:0006355">
    <property type="term" value="P:regulation of DNA-templated transcription"/>
    <property type="evidence" value="ECO:0007669"/>
    <property type="project" value="InterPro"/>
</dbReference>
<evidence type="ECO:0000313" key="5">
    <source>
        <dbReference type="EMBL" id="MDA0167368.1"/>
    </source>
</evidence>
<dbReference type="SUPFAM" id="SSF48452">
    <property type="entry name" value="TPR-like"/>
    <property type="match status" value="1"/>
</dbReference>
<dbReference type="SMART" id="SM00421">
    <property type="entry name" value="HTH_LUXR"/>
    <property type="match status" value="1"/>
</dbReference>
<feature type="domain" description="HTH luxR-type" evidence="4">
    <location>
        <begin position="590"/>
        <end position="653"/>
    </location>
</feature>
<evidence type="ECO:0000256" key="1">
    <source>
        <dbReference type="ARBA" id="ARBA00023015"/>
    </source>
</evidence>
<reference evidence="5" key="1">
    <citation type="submission" date="2022-10" db="EMBL/GenBank/DDBJ databases">
        <title>The WGS of Solirubrobacter ginsenosidimutans DSM 21036.</title>
        <authorList>
            <person name="Jiang Z."/>
        </authorList>
    </citation>
    <scope>NUCLEOTIDE SEQUENCE</scope>
    <source>
        <strain evidence="5">DSM 21036</strain>
    </source>
</reference>
<sequence length="653" mass="68696">AVRGAGALARERSDVAAAVRGAGAPTRERSVAAAALVRGAGPSATAALPAPVADRFAHRLIASAVLSSLSRGERERAHRAAAQALLATGDDDELVAGHLLESGPHADPTVSASLSRAAFTAAERGEPHAAAAYLGRALQERAAGDDRGQMLAQLGAVAFDAGLPEARAHLREALREYVEGPGRVDVLTRLAMLNLVDARDEDLARLFERELTGEPDPDVRLAVETAALDALMILPARQAERARRVAAIADTPTTDPLLQRVVKAHRAWVGIEQAAPDAAACAALARRALDDGLLLAEADRRSAYVIATRALVLTDDADAEAAIAALRDAATARRSLRLRTAAAWFAGELALRTGRVADAENHARLGLDLAPGQQLDIFSGGAAVVFVGALAERGAFAEAHEFLRGHRLGGHLGPALWHVGMRHARARLALLEGDFERALAEALAAGELRERQRRSNPTLAPWRSTAALALAHLGRREEAAALADEELERARRFGARLPIARALHARAVAEPDHATRITLCSEGLTLARGAEAVALRLELGSAQASLGSRREARETLRPALADADAAGAMLLALRARRELVATGLRPRQAALDGAAALTPRQRQICELASAGKGNRAIAQELFLSVKTVETHLAAGFRKLGVNARTELAHGLAA</sequence>
<evidence type="ECO:0000256" key="2">
    <source>
        <dbReference type="ARBA" id="ARBA00023125"/>
    </source>
</evidence>
<keyword evidence="3" id="KW-0804">Transcription</keyword>
<dbReference type="InterPro" id="IPR000792">
    <property type="entry name" value="Tscrpt_reg_LuxR_C"/>
</dbReference>
<dbReference type="InterPro" id="IPR011990">
    <property type="entry name" value="TPR-like_helical_dom_sf"/>
</dbReference>
<dbReference type="Pfam" id="PF00196">
    <property type="entry name" value="GerE"/>
    <property type="match status" value="1"/>
</dbReference>
<dbReference type="EMBL" id="JAPDOD010000106">
    <property type="protein sequence ID" value="MDA0167368.1"/>
    <property type="molecule type" value="Genomic_DNA"/>
</dbReference>
<dbReference type="PANTHER" id="PTHR44688">
    <property type="entry name" value="DNA-BINDING TRANSCRIPTIONAL ACTIVATOR DEVR_DOSR"/>
    <property type="match status" value="1"/>
</dbReference>
<proteinExistence type="predicted"/>
<protein>
    <submittedName>
        <fullName evidence="5">Helix-turn-helix transcriptional regulator</fullName>
    </submittedName>
</protein>
<dbReference type="PROSITE" id="PS50043">
    <property type="entry name" value="HTH_LUXR_2"/>
    <property type="match status" value="1"/>
</dbReference>
<gene>
    <name evidence="5" type="ORF">OM076_44325</name>
</gene>
<dbReference type="InterPro" id="IPR016032">
    <property type="entry name" value="Sig_transdc_resp-reg_C-effctor"/>
</dbReference>
<keyword evidence="2" id="KW-0238">DNA-binding</keyword>